<evidence type="ECO:0000256" key="5">
    <source>
        <dbReference type="ARBA" id="ARBA00022679"/>
    </source>
</evidence>
<keyword evidence="6 15" id="KW-0812">Transmembrane</keyword>
<dbReference type="SMART" id="SM00184">
    <property type="entry name" value="RING"/>
    <property type="match status" value="1"/>
</dbReference>
<evidence type="ECO:0000256" key="13">
    <source>
        <dbReference type="PROSITE-ProRule" id="PRU00175"/>
    </source>
</evidence>
<dbReference type="CDD" id="cd16461">
    <property type="entry name" value="RING-H2_EL5-like"/>
    <property type="match status" value="1"/>
</dbReference>
<dbReference type="InterPro" id="IPR044600">
    <property type="entry name" value="ATL1/ATL16-like"/>
</dbReference>
<evidence type="ECO:0000256" key="9">
    <source>
        <dbReference type="ARBA" id="ARBA00022786"/>
    </source>
</evidence>
<comment type="subcellular location">
    <subcellularLocation>
        <location evidence="2">Membrane</location>
        <topology evidence="2">Single-pass membrane protein</topology>
    </subcellularLocation>
</comment>
<evidence type="ECO:0000256" key="3">
    <source>
        <dbReference type="ARBA" id="ARBA00004906"/>
    </source>
</evidence>
<comment type="catalytic activity">
    <reaction evidence="1">
        <text>S-ubiquitinyl-[E2 ubiquitin-conjugating enzyme]-L-cysteine + [acceptor protein]-L-lysine = [E2 ubiquitin-conjugating enzyme]-L-cysteine + N(6)-ubiquitinyl-[acceptor protein]-L-lysine.</text>
        <dbReference type="EC" id="2.3.2.27"/>
    </reaction>
</comment>
<feature type="chain" id="PRO_5035252528" description="RING-type E3 ubiquitin transferase" evidence="16">
    <location>
        <begin position="39"/>
        <end position="396"/>
    </location>
</feature>
<evidence type="ECO:0000256" key="2">
    <source>
        <dbReference type="ARBA" id="ARBA00004167"/>
    </source>
</evidence>
<dbReference type="Pfam" id="PF13639">
    <property type="entry name" value="zf-RING_2"/>
    <property type="match status" value="1"/>
</dbReference>
<keyword evidence="9" id="KW-0833">Ubl conjugation pathway</keyword>
<name>A0A8J5FE03_ZINOF</name>
<feature type="domain" description="RING-type" evidence="17">
    <location>
        <begin position="137"/>
        <end position="179"/>
    </location>
</feature>
<feature type="transmembrane region" description="Helical" evidence="15">
    <location>
        <begin position="59"/>
        <end position="80"/>
    </location>
</feature>
<evidence type="ECO:0000256" key="6">
    <source>
        <dbReference type="ARBA" id="ARBA00022692"/>
    </source>
</evidence>
<evidence type="ECO:0000313" key="19">
    <source>
        <dbReference type="Proteomes" id="UP000734854"/>
    </source>
</evidence>
<evidence type="ECO:0000313" key="18">
    <source>
        <dbReference type="EMBL" id="KAG6485250.1"/>
    </source>
</evidence>
<keyword evidence="7" id="KW-0479">Metal-binding</keyword>
<dbReference type="EMBL" id="JACMSC010000015">
    <property type="protein sequence ID" value="KAG6485250.1"/>
    <property type="molecule type" value="Genomic_DNA"/>
</dbReference>
<feature type="region of interest" description="Disordered" evidence="14">
    <location>
        <begin position="237"/>
        <end position="270"/>
    </location>
</feature>
<dbReference type="InterPro" id="IPR001841">
    <property type="entry name" value="Znf_RING"/>
</dbReference>
<dbReference type="Proteomes" id="UP000734854">
    <property type="component" value="Unassembled WGS sequence"/>
</dbReference>
<evidence type="ECO:0000256" key="8">
    <source>
        <dbReference type="ARBA" id="ARBA00022771"/>
    </source>
</evidence>
<feature type="signal peptide" evidence="16">
    <location>
        <begin position="1"/>
        <end position="38"/>
    </location>
</feature>
<keyword evidence="10" id="KW-0862">Zinc</keyword>
<evidence type="ECO:0000256" key="14">
    <source>
        <dbReference type="SAM" id="MobiDB-lite"/>
    </source>
</evidence>
<keyword evidence="19" id="KW-1185">Reference proteome</keyword>
<dbReference type="OrthoDB" id="8062037at2759"/>
<dbReference type="PANTHER" id="PTHR46913">
    <property type="entry name" value="RING-H2 FINGER PROTEIN ATL16"/>
    <property type="match status" value="1"/>
</dbReference>
<evidence type="ECO:0000256" key="4">
    <source>
        <dbReference type="ARBA" id="ARBA00012483"/>
    </source>
</evidence>
<organism evidence="18 19">
    <name type="scientific">Zingiber officinale</name>
    <name type="common">Ginger</name>
    <name type="synonym">Amomum zingiber</name>
    <dbReference type="NCBI Taxonomy" id="94328"/>
    <lineage>
        <taxon>Eukaryota</taxon>
        <taxon>Viridiplantae</taxon>
        <taxon>Streptophyta</taxon>
        <taxon>Embryophyta</taxon>
        <taxon>Tracheophyta</taxon>
        <taxon>Spermatophyta</taxon>
        <taxon>Magnoliopsida</taxon>
        <taxon>Liliopsida</taxon>
        <taxon>Zingiberales</taxon>
        <taxon>Zingiberaceae</taxon>
        <taxon>Zingiber</taxon>
    </lineage>
</organism>
<keyword evidence="5" id="KW-0808">Transferase</keyword>
<dbReference type="FunFam" id="3.30.40.10:FF:000187">
    <property type="entry name" value="E3 ubiquitin-protein ligase ATL6"/>
    <property type="match status" value="1"/>
</dbReference>
<comment type="caution">
    <text evidence="18">The sequence shown here is derived from an EMBL/GenBank/DDBJ whole genome shotgun (WGS) entry which is preliminary data.</text>
</comment>
<evidence type="ECO:0000256" key="10">
    <source>
        <dbReference type="ARBA" id="ARBA00022833"/>
    </source>
</evidence>
<comment type="pathway">
    <text evidence="3">Protein modification; protein ubiquitination.</text>
</comment>
<evidence type="ECO:0000256" key="15">
    <source>
        <dbReference type="SAM" id="Phobius"/>
    </source>
</evidence>
<keyword evidence="12 15" id="KW-0472">Membrane</keyword>
<dbReference type="AlphaFoldDB" id="A0A8J5FE03"/>
<dbReference type="PROSITE" id="PS50089">
    <property type="entry name" value="ZF_RING_2"/>
    <property type="match status" value="1"/>
</dbReference>
<evidence type="ECO:0000256" key="12">
    <source>
        <dbReference type="ARBA" id="ARBA00023136"/>
    </source>
</evidence>
<feature type="compositionally biased region" description="Polar residues" evidence="14">
    <location>
        <begin position="248"/>
        <end position="264"/>
    </location>
</feature>
<keyword evidence="11 15" id="KW-1133">Transmembrane helix</keyword>
<feature type="region of interest" description="Disordered" evidence="14">
    <location>
        <begin position="342"/>
        <end position="366"/>
    </location>
</feature>
<protein>
    <recommendedName>
        <fullName evidence="4">RING-type E3 ubiquitin transferase</fullName>
        <ecNumber evidence="4">2.3.2.27</ecNumber>
    </recommendedName>
</protein>
<dbReference type="GO" id="GO:0061630">
    <property type="term" value="F:ubiquitin protein ligase activity"/>
    <property type="evidence" value="ECO:0007669"/>
    <property type="project" value="UniProtKB-EC"/>
</dbReference>
<sequence length="396" mass="42702">MAPTRRHRCWMPAMVGSISTANLFLLTLLLPIAPLCAARGAPLPLSLDNQSRAVKQPPMITIIMISVYALLLLGIITVFIRQCVVMAERRAAAAESAAGSLSGWRSPGLSAEMIGAFPTMTYAEAKGLREGSGELECAVCISQFEAEEVLRLLPGCCHVFHPECIDAWLTAHVTCPVCRADLVAAAQTLVAEDHDPPPSIDASTIISASSLPADHEIVIEAASTASDRAAAPVDLASIGSEERDESARPTTLPRSLSSGKSRAQSEPAPSVDRYTLHLPEHVRRQVFAAASFPRSASCAVGFPAARASTSRLGGISRWMWSKRQGWSERWSPSFLRQLSFPPWKRSDSGESSGKKREAEGSTRRRRFPSVKGSFDWLVNGFAGRESAASADDRARH</sequence>
<evidence type="ECO:0000259" key="17">
    <source>
        <dbReference type="PROSITE" id="PS50089"/>
    </source>
</evidence>
<keyword evidence="8 13" id="KW-0863">Zinc-finger</keyword>
<reference evidence="18 19" key="1">
    <citation type="submission" date="2020-08" db="EMBL/GenBank/DDBJ databases">
        <title>Plant Genome Project.</title>
        <authorList>
            <person name="Zhang R.-G."/>
        </authorList>
    </citation>
    <scope>NUCLEOTIDE SEQUENCE [LARGE SCALE GENOMIC DNA]</scope>
    <source>
        <tissue evidence="18">Rhizome</tissue>
    </source>
</reference>
<evidence type="ECO:0000256" key="11">
    <source>
        <dbReference type="ARBA" id="ARBA00022989"/>
    </source>
</evidence>
<dbReference type="PANTHER" id="PTHR46913:SF1">
    <property type="entry name" value="RING-H2 FINGER PROTEIN ATL16"/>
    <property type="match status" value="1"/>
</dbReference>
<evidence type="ECO:0000256" key="16">
    <source>
        <dbReference type="SAM" id="SignalP"/>
    </source>
</evidence>
<dbReference type="GO" id="GO:0016020">
    <property type="term" value="C:membrane"/>
    <property type="evidence" value="ECO:0007669"/>
    <property type="project" value="UniProtKB-SubCell"/>
</dbReference>
<gene>
    <name evidence="18" type="ORF">ZIOFF_053783</name>
</gene>
<keyword evidence="16" id="KW-0732">Signal</keyword>
<proteinExistence type="predicted"/>
<dbReference type="GO" id="GO:0008270">
    <property type="term" value="F:zinc ion binding"/>
    <property type="evidence" value="ECO:0007669"/>
    <property type="project" value="UniProtKB-KW"/>
</dbReference>
<evidence type="ECO:0000256" key="1">
    <source>
        <dbReference type="ARBA" id="ARBA00000900"/>
    </source>
</evidence>
<dbReference type="GO" id="GO:0016567">
    <property type="term" value="P:protein ubiquitination"/>
    <property type="evidence" value="ECO:0007669"/>
    <property type="project" value="InterPro"/>
</dbReference>
<accession>A0A8J5FE03</accession>
<evidence type="ECO:0000256" key="7">
    <source>
        <dbReference type="ARBA" id="ARBA00022723"/>
    </source>
</evidence>
<dbReference type="EC" id="2.3.2.27" evidence="4"/>
<feature type="compositionally biased region" description="Basic and acidic residues" evidence="14">
    <location>
        <begin position="344"/>
        <end position="362"/>
    </location>
</feature>